<feature type="domain" description="YknX-like beta-barrel" evidence="4">
    <location>
        <begin position="144"/>
        <end position="232"/>
    </location>
</feature>
<dbReference type="OrthoDB" id="1777386at2"/>
<dbReference type="AlphaFoldDB" id="A0A1H3EKJ6"/>
<sequence>MNNQSTTPMDKKKKIIIGCAIGLGLVILGWIGYTALFSGPSETPVKTLTLGKADLQRTVSADGQVISTFTEQISNTSNIPVWSVDVSVGNYVNKGDRLCRLYNKEADEWQNVNSTASGTITAVNAVNGAPANGVLFTIQNTGDLQVNMKIKESDIDKVASGMKVNIKTDATGNRVYTGTVGRIAPTASNMAGGNAAVQGNTNTSGTTSAKAEFEAIVPIDSPADGLFIGMKTKQEVVVEERPGVFNVPFDAVAKDEKGNTQVFAVNTDEKGKMTVEAIPVSLGIQTDFAVEIAGEKLKEGMILVSNPSGLTPGQAVVLENESNAAPKEGETQNAPA</sequence>
<evidence type="ECO:0000256" key="2">
    <source>
        <dbReference type="ARBA" id="ARBA00023054"/>
    </source>
</evidence>
<gene>
    <name evidence="5" type="ORF">SAMN04488579_107103</name>
</gene>
<dbReference type="Gene3D" id="2.40.50.100">
    <property type="match status" value="1"/>
</dbReference>
<dbReference type="Pfam" id="PF25990">
    <property type="entry name" value="Beta-barrel_YknX"/>
    <property type="match status" value="1"/>
</dbReference>
<comment type="subcellular location">
    <subcellularLocation>
        <location evidence="1">Cell envelope</location>
    </subcellularLocation>
</comment>
<evidence type="ECO:0000259" key="4">
    <source>
        <dbReference type="Pfam" id="PF25990"/>
    </source>
</evidence>
<keyword evidence="3" id="KW-0812">Transmembrane</keyword>
<keyword evidence="6" id="KW-1185">Reference proteome</keyword>
<evidence type="ECO:0000313" key="6">
    <source>
        <dbReference type="Proteomes" id="UP000199652"/>
    </source>
</evidence>
<dbReference type="EMBL" id="FNOU01000007">
    <property type="protein sequence ID" value="SDX79115.1"/>
    <property type="molecule type" value="Genomic_DNA"/>
</dbReference>
<evidence type="ECO:0000256" key="1">
    <source>
        <dbReference type="ARBA" id="ARBA00004196"/>
    </source>
</evidence>
<dbReference type="InterPro" id="IPR050465">
    <property type="entry name" value="UPF0194_transport"/>
</dbReference>
<dbReference type="Gene3D" id="2.40.30.170">
    <property type="match status" value="1"/>
</dbReference>
<accession>A0A1H3EKJ6</accession>
<dbReference type="GO" id="GO:0030313">
    <property type="term" value="C:cell envelope"/>
    <property type="evidence" value="ECO:0007669"/>
    <property type="project" value="UniProtKB-SubCell"/>
</dbReference>
<dbReference type="PANTHER" id="PTHR32347">
    <property type="entry name" value="EFFLUX SYSTEM COMPONENT YKNX-RELATED"/>
    <property type="match status" value="1"/>
</dbReference>
<evidence type="ECO:0000313" key="5">
    <source>
        <dbReference type="EMBL" id="SDX79115.1"/>
    </source>
</evidence>
<proteinExistence type="predicted"/>
<protein>
    <submittedName>
        <fullName evidence="5">HlyD family secretion protein</fullName>
    </submittedName>
</protein>
<feature type="transmembrane region" description="Helical" evidence="3">
    <location>
        <begin position="15"/>
        <end position="36"/>
    </location>
</feature>
<keyword evidence="2" id="KW-0175">Coiled coil</keyword>
<dbReference type="Gene3D" id="2.40.420.20">
    <property type="match status" value="1"/>
</dbReference>
<name>A0A1H3EKJ6_EUBBA</name>
<dbReference type="InterPro" id="IPR011053">
    <property type="entry name" value="Single_hybrid_motif"/>
</dbReference>
<evidence type="ECO:0000256" key="3">
    <source>
        <dbReference type="SAM" id="Phobius"/>
    </source>
</evidence>
<reference evidence="6" key="1">
    <citation type="submission" date="2016-10" db="EMBL/GenBank/DDBJ databases">
        <authorList>
            <person name="Varghese N."/>
            <person name="Submissions S."/>
        </authorList>
    </citation>
    <scope>NUCLEOTIDE SEQUENCE [LARGE SCALE GENOMIC DNA]</scope>
    <source>
        <strain evidence="6">VPI 5359</strain>
    </source>
</reference>
<keyword evidence="3" id="KW-1133">Transmembrane helix</keyword>
<organism evidence="5 6">
    <name type="scientific">Eubacterium barkeri</name>
    <name type="common">Clostridium barkeri</name>
    <dbReference type="NCBI Taxonomy" id="1528"/>
    <lineage>
        <taxon>Bacteria</taxon>
        <taxon>Bacillati</taxon>
        <taxon>Bacillota</taxon>
        <taxon>Clostridia</taxon>
        <taxon>Eubacteriales</taxon>
        <taxon>Eubacteriaceae</taxon>
        <taxon>Eubacterium</taxon>
    </lineage>
</organism>
<dbReference type="RefSeq" id="WP_090244491.1">
    <property type="nucleotide sequence ID" value="NZ_FNOU01000007.1"/>
</dbReference>
<dbReference type="SUPFAM" id="SSF51230">
    <property type="entry name" value="Single hybrid motif"/>
    <property type="match status" value="1"/>
</dbReference>
<dbReference type="InterPro" id="IPR058636">
    <property type="entry name" value="Beta-barrel_YknX"/>
</dbReference>
<keyword evidence="3" id="KW-0472">Membrane</keyword>
<dbReference type="STRING" id="1528.SAMN04488579_107103"/>
<dbReference type="Proteomes" id="UP000199652">
    <property type="component" value="Unassembled WGS sequence"/>
</dbReference>